<comment type="caution">
    <text evidence="1">The sequence shown here is derived from an EMBL/GenBank/DDBJ whole genome shotgun (WGS) entry which is preliminary data.</text>
</comment>
<sequence>MPACTVCAHGALVRQYDAKPAYLLRPEFGSEAATDESPFIRSYAV</sequence>
<dbReference type="AlphaFoldDB" id="U2TPI1"/>
<evidence type="ECO:0000313" key="2">
    <source>
        <dbReference type="Proteomes" id="UP000016638"/>
    </source>
</evidence>
<evidence type="ECO:0000313" key="1">
    <source>
        <dbReference type="EMBL" id="ERL08345.1"/>
    </source>
</evidence>
<proteinExistence type="predicted"/>
<keyword evidence="2" id="KW-1185">Reference proteome</keyword>
<reference evidence="1 2" key="1">
    <citation type="submission" date="2013-08" db="EMBL/GenBank/DDBJ databases">
        <authorList>
            <person name="Durkin A.S."/>
            <person name="Haft D.R."/>
            <person name="McCorrison J."/>
            <person name="Torralba M."/>
            <person name="Gillis M."/>
            <person name="Haft D.H."/>
            <person name="Methe B."/>
            <person name="Sutton G."/>
            <person name="Nelson K.E."/>
        </authorList>
    </citation>
    <scope>NUCLEOTIDE SEQUENCE [LARGE SCALE GENOMIC DNA]</scope>
    <source>
        <strain evidence="1 2">F0195</strain>
    </source>
</reference>
<accession>U2TPI1</accession>
<gene>
    <name evidence="1" type="ORF">HMPREF1316_0035</name>
</gene>
<protein>
    <submittedName>
        <fullName evidence="1">Uncharacterized protein</fullName>
    </submittedName>
</protein>
<name>U2TPI1_9ACTN</name>
<organism evidence="1 2">
    <name type="scientific">Olsenella profusa F0195</name>
    <dbReference type="NCBI Taxonomy" id="1125712"/>
    <lineage>
        <taxon>Bacteria</taxon>
        <taxon>Bacillati</taxon>
        <taxon>Actinomycetota</taxon>
        <taxon>Coriobacteriia</taxon>
        <taxon>Coriobacteriales</taxon>
        <taxon>Atopobiaceae</taxon>
        <taxon>Olsenella</taxon>
    </lineage>
</organism>
<dbReference type="EMBL" id="AWEZ01000045">
    <property type="protein sequence ID" value="ERL08345.1"/>
    <property type="molecule type" value="Genomic_DNA"/>
</dbReference>
<dbReference type="Proteomes" id="UP000016638">
    <property type="component" value="Unassembled WGS sequence"/>
</dbReference>